<protein>
    <recommendedName>
        <fullName evidence="5">Adenine DNA glycosylase</fullName>
        <ecNumber evidence="4">3.2.2.31</ecNumber>
    </recommendedName>
</protein>
<dbReference type="InterPro" id="IPR029119">
    <property type="entry name" value="MutY_C"/>
</dbReference>
<evidence type="ECO:0000256" key="12">
    <source>
        <dbReference type="ARBA" id="ARBA00023204"/>
    </source>
</evidence>
<feature type="domain" description="Nudix hydrolase" evidence="14">
    <location>
        <begin position="170"/>
        <end position="296"/>
    </location>
</feature>
<dbReference type="Proteomes" id="UP000229681">
    <property type="component" value="Unassembled WGS sequence"/>
</dbReference>
<keyword evidence="7" id="KW-0479">Metal-binding</keyword>
<evidence type="ECO:0000256" key="8">
    <source>
        <dbReference type="ARBA" id="ARBA00022763"/>
    </source>
</evidence>
<comment type="catalytic activity">
    <reaction evidence="1">
        <text>Hydrolyzes free adenine bases from 7,8-dihydro-8-oxoguanine:adenine mismatched double-stranded DNA, leaving an apurinic site.</text>
        <dbReference type="EC" id="3.2.2.31"/>
    </reaction>
</comment>
<dbReference type="InterPro" id="IPR003651">
    <property type="entry name" value="Endonuclease3_FeS-loop_motif"/>
</dbReference>
<comment type="cofactor">
    <cofactor evidence="2">
        <name>[4Fe-4S] cluster</name>
        <dbReference type="ChEBI" id="CHEBI:49883"/>
    </cofactor>
</comment>
<dbReference type="GO" id="GO:0034039">
    <property type="term" value="F:8-oxo-7,8-dihydroguanine DNA N-glycosylase activity"/>
    <property type="evidence" value="ECO:0007669"/>
    <property type="project" value="TreeGrafter"/>
</dbReference>
<evidence type="ECO:0000256" key="4">
    <source>
        <dbReference type="ARBA" id="ARBA00012045"/>
    </source>
</evidence>
<evidence type="ECO:0000256" key="5">
    <source>
        <dbReference type="ARBA" id="ARBA00022023"/>
    </source>
</evidence>
<evidence type="ECO:0000313" key="15">
    <source>
        <dbReference type="EMBL" id="PJF34384.1"/>
    </source>
</evidence>
<reference evidence="15 16" key="1">
    <citation type="submission" date="2017-11" db="EMBL/GenBank/DDBJ databases">
        <title>Evolution of Phototrophy in the Chloroflexi Phylum Driven by Horizontal Gene Transfer.</title>
        <authorList>
            <person name="Ward L.M."/>
            <person name="Hemp J."/>
            <person name="Shih P.M."/>
            <person name="Mcglynn S.E."/>
            <person name="Fischer W."/>
        </authorList>
    </citation>
    <scope>NUCLEOTIDE SEQUENCE [LARGE SCALE GENOMIC DNA]</scope>
    <source>
        <strain evidence="15">JP3_13</strain>
    </source>
</reference>
<evidence type="ECO:0000256" key="13">
    <source>
        <dbReference type="ARBA" id="ARBA00023295"/>
    </source>
</evidence>
<dbReference type="GO" id="GO:0006298">
    <property type="term" value="P:mismatch repair"/>
    <property type="evidence" value="ECO:0007669"/>
    <property type="project" value="TreeGrafter"/>
</dbReference>
<dbReference type="InterPro" id="IPR011257">
    <property type="entry name" value="DNA_glycosylase"/>
</dbReference>
<organism evidence="15 16">
    <name type="scientific">Candidatus Thermofonsia Clade 1 bacterium</name>
    <dbReference type="NCBI Taxonomy" id="2364210"/>
    <lineage>
        <taxon>Bacteria</taxon>
        <taxon>Bacillati</taxon>
        <taxon>Chloroflexota</taxon>
        <taxon>Candidatus Thermofontia</taxon>
        <taxon>Candidatus Thermofonsia Clade 1</taxon>
    </lineage>
</organism>
<dbReference type="GO" id="GO:0046872">
    <property type="term" value="F:metal ion binding"/>
    <property type="evidence" value="ECO:0007669"/>
    <property type="project" value="UniProtKB-KW"/>
</dbReference>
<dbReference type="Pfam" id="PF00633">
    <property type="entry name" value="HHH"/>
    <property type="match status" value="1"/>
</dbReference>
<feature type="non-terminal residue" evidence="15">
    <location>
        <position position="1"/>
    </location>
</feature>
<evidence type="ECO:0000313" key="16">
    <source>
        <dbReference type="Proteomes" id="UP000229681"/>
    </source>
</evidence>
<dbReference type="SUPFAM" id="SSF48150">
    <property type="entry name" value="DNA-glycosylase"/>
    <property type="match status" value="1"/>
</dbReference>
<dbReference type="InterPro" id="IPR023170">
    <property type="entry name" value="HhH_base_excis_C"/>
</dbReference>
<accession>A0A2M8PA18</accession>
<dbReference type="Gene3D" id="1.10.340.30">
    <property type="entry name" value="Hypothetical protein, domain 2"/>
    <property type="match status" value="1"/>
</dbReference>
<dbReference type="InterPro" id="IPR000445">
    <property type="entry name" value="HhH_motif"/>
</dbReference>
<proteinExistence type="inferred from homology"/>
<dbReference type="PROSITE" id="PS51462">
    <property type="entry name" value="NUDIX"/>
    <property type="match status" value="1"/>
</dbReference>
<evidence type="ECO:0000256" key="6">
    <source>
        <dbReference type="ARBA" id="ARBA00022485"/>
    </source>
</evidence>
<evidence type="ECO:0000256" key="1">
    <source>
        <dbReference type="ARBA" id="ARBA00000843"/>
    </source>
</evidence>
<evidence type="ECO:0000256" key="3">
    <source>
        <dbReference type="ARBA" id="ARBA00008343"/>
    </source>
</evidence>
<dbReference type="SMART" id="SM00525">
    <property type="entry name" value="FES"/>
    <property type="match status" value="1"/>
</dbReference>
<dbReference type="PROSITE" id="PS00764">
    <property type="entry name" value="ENDONUCLEASE_III_1"/>
    <property type="match status" value="1"/>
</dbReference>
<dbReference type="Gene3D" id="3.90.79.10">
    <property type="entry name" value="Nucleoside Triphosphate Pyrophosphohydrolase"/>
    <property type="match status" value="1"/>
</dbReference>
<dbReference type="Pfam" id="PF10576">
    <property type="entry name" value="EndIII_4Fe-2S"/>
    <property type="match status" value="1"/>
</dbReference>
<evidence type="ECO:0000259" key="14">
    <source>
        <dbReference type="PROSITE" id="PS51462"/>
    </source>
</evidence>
<dbReference type="PANTHER" id="PTHR42944:SF1">
    <property type="entry name" value="ADENINE DNA GLYCOSYLASE"/>
    <property type="match status" value="1"/>
</dbReference>
<dbReference type="EC" id="3.2.2.31" evidence="4"/>
<dbReference type="GO" id="GO:0006284">
    <property type="term" value="P:base-excision repair"/>
    <property type="evidence" value="ECO:0007669"/>
    <property type="project" value="InterPro"/>
</dbReference>
<dbReference type="EMBL" id="PGTM01000425">
    <property type="protein sequence ID" value="PJF34384.1"/>
    <property type="molecule type" value="Genomic_DNA"/>
</dbReference>
<keyword evidence="13" id="KW-0326">Glycosidase</keyword>
<dbReference type="GO" id="GO:0051539">
    <property type="term" value="F:4 iron, 4 sulfur cluster binding"/>
    <property type="evidence" value="ECO:0007669"/>
    <property type="project" value="UniProtKB-KW"/>
</dbReference>
<comment type="similarity">
    <text evidence="3">Belongs to the Nth/MutY family.</text>
</comment>
<evidence type="ECO:0000256" key="9">
    <source>
        <dbReference type="ARBA" id="ARBA00022801"/>
    </source>
</evidence>
<keyword evidence="8" id="KW-0227">DNA damage</keyword>
<dbReference type="InterPro" id="IPR004035">
    <property type="entry name" value="Endouclease-III_FeS-bd_BS"/>
</dbReference>
<dbReference type="Pfam" id="PF00730">
    <property type="entry name" value="HhH-GPD"/>
    <property type="match status" value="1"/>
</dbReference>
<dbReference type="Pfam" id="PF14815">
    <property type="entry name" value="NUDIX_4"/>
    <property type="match status" value="1"/>
</dbReference>
<dbReference type="PANTHER" id="PTHR42944">
    <property type="entry name" value="ADENINE DNA GLYCOSYLASE"/>
    <property type="match status" value="1"/>
</dbReference>
<evidence type="ECO:0000256" key="11">
    <source>
        <dbReference type="ARBA" id="ARBA00023014"/>
    </source>
</evidence>
<gene>
    <name evidence="15" type="ORF">CUN49_15940</name>
</gene>
<comment type="caution">
    <text evidence="15">The sequence shown here is derived from an EMBL/GenBank/DDBJ whole genome shotgun (WGS) entry which is preliminary data.</text>
</comment>
<dbReference type="AlphaFoldDB" id="A0A2M8PA18"/>
<name>A0A2M8PA18_9CHLR</name>
<keyword evidence="11" id="KW-0411">Iron-sulfur</keyword>
<dbReference type="CDD" id="cd00056">
    <property type="entry name" value="ENDO3c"/>
    <property type="match status" value="1"/>
</dbReference>
<dbReference type="InterPro" id="IPR015797">
    <property type="entry name" value="NUDIX_hydrolase-like_dom_sf"/>
</dbReference>
<keyword evidence="12" id="KW-0234">DNA repair</keyword>
<dbReference type="Gene3D" id="1.10.1670.10">
    <property type="entry name" value="Helix-hairpin-Helix base-excision DNA repair enzymes (C-terminal)"/>
    <property type="match status" value="1"/>
</dbReference>
<dbReference type="InterPro" id="IPR044298">
    <property type="entry name" value="MIG/MutY"/>
</dbReference>
<evidence type="ECO:0000256" key="7">
    <source>
        <dbReference type="ARBA" id="ARBA00022723"/>
    </source>
</evidence>
<keyword evidence="6" id="KW-0004">4Fe-4S</keyword>
<dbReference type="InterPro" id="IPR003265">
    <property type="entry name" value="HhH-GPD_domain"/>
</dbReference>
<keyword evidence="10" id="KW-0408">Iron</keyword>
<dbReference type="InterPro" id="IPR000086">
    <property type="entry name" value="NUDIX_hydrolase_dom"/>
</dbReference>
<dbReference type="GO" id="GO:0032357">
    <property type="term" value="F:oxidized purine DNA binding"/>
    <property type="evidence" value="ECO:0007669"/>
    <property type="project" value="TreeGrafter"/>
</dbReference>
<dbReference type="GO" id="GO:0000701">
    <property type="term" value="F:purine-specific mismatch base pair DNA N-glycosylase activity"/>
    <property type="evidence" value="ECO:0007669"/>
    <property type="project" value="UniProtKB-EC"/>
</dbReference>
<dbReference type="SUPFAM" id="SSF55811">
    <property type="entry name" value="Nudix"/>
    <property type="match status" value="1"/>
</dbReference>
<keyword evidence="9" id="KW-0378">Hydrolase</keyword>
<dbReference type="GO" id="GO:0035485">
    <property type="term" value="F:adenine/guanine mispair binding"/>
    <property type="evidence" value="ECO:0007669"/>
    <property type="project" value="TreeGrafter"/>
</dbReference>
<sequence>VQALAEAPLEQVLKLWEGLGYYSRARNLQRAAQRILAEHGGTLPQSVEALRKLDGIGRYTAGAIASIAFGQPVAALDGNVMRVLTRLYDYAEPLESAAAQRKLWRLAEQLAQAAPSGAAAAYTQAMMDLGREICTPRRPRCAECPVGAFCRAQAAGTQAVRPIKARKAPTPHYAVSAAILHNASGELLMARRPLGGLLGGLWEFPQGQAQDSEKPEAALRRALREKLELDVTVGALLAKVRHAFTHFKITLHAYACRAESLEARPLGYADLRWIALADMDQLPIARADRRLIAFLRTTEARLF</sequence>
<evidence type="ECO:0000256" key="2">
    <source>
        <dbReference type="ARBA" id="ARBA00001966"/>
    </source>
</evidence>
<dbReference type="SMART" id="SM00478">
    <property type="entry name" value="ENDO3c"/>
    <property type="match status" value="1"/>
</dbReference>
<evidence type="ECO:0000256" key="10">
    <source>
        <dbReference type="ARBA" id="ARBA00023004"/>
    </source>
</evidence>